<reference evidence="1" key="1">
    <citation type="submission" date="2020-05" db="EMBL/GenBank/DDBJ databases">
        <title>Large-scale comparative analyses of tick genomes elucidate their genetic diversity and vector capacities.</title>
        <authorList>
            <person name="Jia N."/>
            <person name="Wang J."/>
            <person name="Shi W."/>
            <person name="Du L."/>
            <person name="Sun Y."/>
            <person name="Zhan W."/>
            <person name="Jiang J."/>
            <person name="Wang Q."/>
            <person name="Zhang B."/>
            <person name="Ji P."/>
            <person name="Sakyi L.B."/>
            <person name="Cui X."/>
            <person name="Yuan T."/>
            <person name="Jiang B."/>
            <person name="Yang W."/>
            <person name="Lam T.T.-Y."/>
            <person name="Chang Q."/>
            <person name="Ding S."/>
            <person name="Wang X."/>
            <person name="Zhu J."/>
            <person name="Ruan X."/>
            <person name="Zhao L."/>
            <person name="Wei J."/>
            <person name="Que T."/>
            <person name="Du C."/>
            <person name="Cheng J."/>
            <person name="Dai P."/>
            <person name="Han X."/>
            <person name="Huang E."/>
            <person name="Gao Y."/>
            <person name="Liu J."/>
            <person name="Shao H."/>
            <person name="Ye R."/>
            <person name="Li L."/>
            <person name="Wei W."/>
            <person name="Wang X."/>
            <person name="Wang C."/>
            <person name="Yang T."/>
            <person name="Huo Q."/>
            <person name="Li W."/>
            <person name="Guo W."/>
            <person name="Chen H."/>
            <person name="Zhou L."/>
            <person name="Ni X."/>
            <person name="Tian J."/>
            <person name="Zhou Y."/>
            <person name="Sheng Y."/>
            <person name="Liu T."/>
            <person name="Pan Y."/>
            <person name="Xia L."/>
            <person name="Li J."/>
            <person name="Zhao F."/>
            <person name="Cao W."/>
        </authorList>
    </citation>
    <scope>NUCLEOTIDE SEQUENCE</scope>
    <source>
        <strain evidence="1">Dsil-2018</strain>
    </source>
</reference>
<comment type="caution">
    <text evidence="1">The sequence shown here is derived from an EMBL/GenBank/DDBJ whole genome shotgun (WGS) entry which is preliminary data.</text>
</comment>
<evidence type="ECO:0000313" key="1">
    <source>
        <dbReference type="EMBL" id="KAH7940800.1"/>
    </source>
</evidence>
<proteinExistence type="predicted"/>
<dbReference type="EMBL" id="CM023476">
    <property type="protein sequence ID" value="KAH7940800.1"/>
    <property type="molecule type" value="Genomic_DNA"/>
</dbReference>
<organism evidence="1 2">
    <name type="scientific">Dermacentor silvarum</name>
    <name type="common">Tick</name>
    <dbReference type="NCBI Taxonomy" id="543639"/>
    <lineage>
        <taxon>Eukaryota</taxon>
        <taxon>Metazoa</taxon>
        <taxon>Ecdysozoa</taxon>
        <taxon>Arthropoda</taxon>
        <taxon>Chelicerata</taxon>
        <taxon>Arachnida</taxon>
        <taxon>Acari</taxon>
        <taxon>Parasitiformes</taxon>
        <taxon>Ixodida</taxon>
        <taxon>Ixodoidea</taxon>
        <taxon>Ixodidae</taxon>
        <taxon>Rhipicephalinae</taxon>
        <taxon>Dermacentor</taxon>
    </lineage>
</organism>
<evidence type="ECO:0000313" key="2">
    <source>
        <dbReference type="Proteomes" id="UP000821865"/>
    </source>
</evidence>
<name>A0ACB8CDH0_DERSI</name>
<keyword evidence="2" id="KW-1185">Reference proteome</keyword>
<accession>A0ACB8CDH0</accession>
<sequence length="96" mass="11415">MATVRLVRLELVAELLMRRERVHRDRTNIFEVLDENELQRRFRFSRAGIAYLAELLRDGIEHLTRRSHAFKVDQQCCSRYHQRAGIEGQPHRSASQ</sequence>
<dbReference type="Proteomes" id="UP000821865">
    <property type="component" value="Chromosome 7"/>
</dbReference>
<protein>
    <submittedName>
        <fullName evidence="1">Uncharacterized protein</fullName>
    </submittedName>
</protein>
<gene>
    <name evidence="1" type="ORF">HPB49_005983</name>
</gene>